<proteinExistence type="predicted"/>
<evidence type="ECO:0000313" key="2">
    <source>
        <dbReference type="Proteomes" id="UP000805193"/>
    </source>
</evidence>
<feature type="non-terminal residue" evidence="1">
    <location>
        <position position="693"/>
    </location>
</feature>
<accession>A0AC60QHM5</accession>
<sequence>MLNDHLSMPTTAYLDHNGEVWYCPPSKIKVPCGMDVRRFPFDAHICKIRLSSEDDQVKLSGRPLHPSALPLSRNASSEWSLKSITFSDSQVLNMTCLDIAFEVERRSHHYLYDVTLPWASSFVLMLAVFWMPADSDRRLTLVGLNLVFITQIMWRVTALFGTSITSPRIVIYLGSGMLIEAVVAVSTIVILNMATAPVPARIPDAVVRFLSGPVGPLLCLCHYSELDEEYVSHSQLLRAKLFDPSKYDVNRRPTKDSSSATEVSLHFYGEEATYMNLQDDWLTLAMVTCKKWYDRTLRWNRGDYEGLQSIDVFLSEIWNPDIQIVNTSPDDYTPQTIMASLYHDGELWFCQTAMIKVPCPMDLTDYPFDSQVCRIRFGLLGYEDEEVRLGGEGTMGHSLTNQSSEWQVTFLDTSHGTFLNKTSLDIIIGMKRRCTHHRYTATLPWVASVIMMLLGFWMPANSTRRLTLACINLLLIMLMLQRITVLLKTSLAVPKIALFLGNAMVIQVVAAVVAVLVLNMESSTMPIKVPEPVVRLLTGTAGRFLCLAREGARADQRMEDSENPFPARKNDLERKCDWLLVAQALDRLFFVLFGIVTLCVMPCIGLRGSPSTPASLAWHLGKTREDETLYEEYESHLQLLRAKLFDPSKYDVNRRPTNDSSRATNVTVRFSGGHVTYLNLEDDWLTLAMVPCI</sequence>
<keyword evidence="2" id="KW-1185">Reference proteome</keyword>
<evidence type="ECO:0000313" key="1">
    <source>
        <dbReference type="EMBL" id="KAG0433387.1"/>
    </source>
</evidence>
<reference evidence="1 2" key="1">
    <citation type="journal article" date="2020" name="Cell">
        <title>Large-Scale Comparative Analyses of Tick Genomes Elucidate Their Genetic Diversity and Vector Capacities.</title>
        <authorList>
            <consortium name="Tick Genome and Microbiome Consortium (TIGMIC)"/>
            <person name="Jia N."/>
            <person name="Wang J."/>
            <person name="Shi W."/>
            <person name="Du L."/>
            <person name="Sun Y."/>
            <person name="Zhan W."/>
            <person name="Jiang J.F."/>
            <person name="Wang Q."/>
            <person name="Zhang B."/>
            <person name="Ji P."/>
            <person name="Bell-Sakyi L."/>
            <person name="Cui X.M."/>
            <person name="Yuan T.T."/>
            <person name="Jiang B.G."/>
            <person name="Yang W.F."/>
            <person name="Lam T.T."/>
            <person name="Chang Q.C."/>
            <person name="Ding S.J."/>
            <person name="Wang X.J."/>
            <person name="Zhu J.G."/>
            <person name="Ruan X.D."/>
            <person name="Zhao L."/>
            <person name="Wei J.T."/>
            <person name="Ye R.Z."/>
            <person name="Que T.C."/>
            <person name="Du C.H."/>
            <person name="Zhou Y.H."/>
            <person name="Cheng J.X."/>
            <person name="Dai P.F."/>
            <person name="Guo W.B."/>
            <person name="Han X.H."/>
            <person name="Huang E.J."/>
            <person name="Li L.F."/>
            <person name="Wei W."/>
            <person name="Gao Y.C."/>
            <person name="Liu J.Z."/>
            <person name="Shao H.Z."/>
            <person name="Wang X."/>
            <person name="Wang C.C."/>
            <person name="Yang T.C."/>
            <person name="Huo Q.B."/>
            <person name="Li W."/>
            <person name="Chen H.Y."/>
            <person name="Chen S.E."/>
            <person name="Zhou L.G."/>
            <person name="Ni X.B."/>
            <person name="Tian J.H."/>
            <person name="Sheng Y."/>
            <person name="Liu T."/>
            <person name="Pan Y.S."/>
            <person name="Xia L.Y."/>
            <person name="Li J."/>
            <person name="Zhao F."/>
            <person name="Cao W.C."/>
        </authorList>
    </citation>
    <scope>NUCLEOTIDE SEQUENCE [LARGE SCALE GENOMIC DNA]</scope>
    <source>
        <strain evidence="1">Iper-2018</strain>
    </source>
</reference>
<comment type="caution">
    <text evidence="1">The sequence shown here is derived from an EMBL/GenBank/DDBJ whole genome shotgun (WGS) entry which is preliminary data.</text>
</comment>
<gene>
    <name evidence="1" type="ORF">HPB47_019983</name>
</gene>
<organism evidence="1 2">
    <name type="scientific">Ixodes persulcatus</name>
    <name type="common">Taiga tick</name>
    <dbReference type="NCBI Taxonomy" id="34615"/>
    <lineage>
        <taxon>Eukaryota</taxon>
        <taxon>Metazoa</taxon>
        <taxon>Ecdysozoa</taxon>
        <taxon>Arthropoda</taxon>
        <taxon>Chelicerata</taxon>
        <taxon>Arachnida</taxon>
        <taxon>Acari</taxon>
        <taxon>Parasitiformes</taxon>
        <taxon>Ixodida</taxon>
        <taxon>Ixodoidea</taxon>
        <taxon>Ixodidae</taxon>
        <taxon>Ixodinae</taxon>
        <taxon>Ixodes</taxon>
    </lineage>
</organism>
<name>A0AC60QHM5_IXOPE</name>
<protein>
    <submittedName>
        <fullName evidence="1">Uncharacterized protein</fullName>
    </submittedName>
</protein>
<dbReference type="EMBL" id="JABSTQ010009064">
    <property type="protein sequence ID" value="KAG0433387.1"/>
    <property type="molecule type" value="Genomic_DNA"/>
</dbReference>
<dbReference type="Proteomes" id="UP000805193">
    <property type="component" value="Unassembled WGS sequence"/>
</dbReference>